<keyword evidence="6" id="KW-0597">Phosphoprotein</keyword>
<keyword evidence="11" id="KW-0067">ATP-binding</keyword>
<evidence type="ECO:0000256" key="12">
    <source>
        <dbReference type="ARBA" id="ARBA00022989"/>
    </source>
</evidence>
<gene>
    <name evidence="17" type="ORF">SAMN02745130_01672</name>
</gene>
<dbReference type="GO" id="GO:0016036">
    <property type="term" value="P:cellular response to phosphate starvation"/>
    <property type="evidence" value="ECO:0007669"/>
    <property type="project" value="TreeGrafter"/>
</dbReference>
<evidence type="ECO:0000313" key="18">
    <source>
        <dbReference type="Proteomes" id="UP000190460"/>
    </source>
</evidence>
<keyword evidence="18" id="KW-1185">Reference proteome</keyword>
<dbReference type="FunFam" id="3.30.565.10:FF:000006">
    <property type="entry name" value="Sensor histidine kinase WalK"/>
    <property type="match status" value="1"/>
</dbReference>
<dbReference type="SUPFAM" id="SSF55874">
    <property type="entry name" value="ATPase domain of HSP90 chaperone/DNA topoisomerase II/histidine kinase"/>
    <property type="match status" value="1"/>
</dbReference>
<feature type="domain" description="Histidine kinase" evidence="16">
    <location>
        <begin position="212"/>
        <end position="429"/>
    </location>
</feature>
<dbReference type="STRING" id="92487.SAMN02745130_01672"/>
<dbReference type="EC" id="2.7.13.3" evidence="3"/>
<evidence type="ECO:0000256" key="1">
    <source>
        <dbReference type="ARBA" id="ARBA00000085"/>
    </source>
</evidence>
<keyword evidence="14 15" id="KW-0472">Membrane</keyword>
<reference evidence="17 18" key="1">
    <citation type="submission" date="2017-02" db="EMBL/GenBank/DDBJ databases">
        <authorList>
            <person name="Peterson S.W."/>
        </authorList>
    </citation>
    <scope>NUCLEOTIDE SEQUENCE [LARGE SCALE GENOMIC DNA]</scope>
    <source>
        <strain evidence="17 18">ATCC 49788</strain>
    </source>
</reference>
<dbReference type="NCBIfam" id="TIGR02966">
    <property type="entry name" value="phoR_proteo"/>
    <property type="match status" value="1"/>
</dbReference>
<dbReference type="PANTHER" id="PTHR45453:SF1">
    <property type="entry name" value="PHOSPHATE REGULON SENSOR PROTEIN PHOR"/>
    <property type="match status" value="1"/>
</dbReference>
<evidence type="ECO:0000256" key="2">
    <source>
        <dbReference type="ARBA" id="ARBA00004236"/>
    </source>
</evidence>
<feature type="transmembrane region" description="Helical" evidence="15">
    <location>
        <begin position="13"/>
        <end position="44"/>
    </location>
</feature>
<dbReference type="InterPro" id="IPR036097">
    <property type="entry name" value="HisK_dim/P_sf"/>
</dbReference>
<dbReference type="SMART" id="SM00387">
    <property type="entry name" value="HATPase_c"/>
    <property type="match status" value="1"/>
</dbReference>
<dbReference type="InterPro" id="IPR050351">
    <property type="entry name" value="BphY/WalK/GraS-like"/>
</dbReference>
<evidence type="ECO:0000256" key="8">
    <source>
        <dbReference type="ARBA" id="ARBA00022692"/>
    </source>
</evidence>
<dbReference type="SUPFAM" id="SSF55785">
    <property type="entry name" value="PYP-like sensor domain (PAS domain)"/>
    <property type="match status" value="1"/>
</dbReference>
<evidence type="ECO:0000256" key="9">
    <source>
        <dbReference type="ARBA" id="ARBA00022741"/>
    </source>
</evidence>
<dbReference type="GO" id="GO:0000155">
    <property type="term" value="F:phosphorelay sensor kinase activity"/>
    <property type="evidence" value="ECO:0007669"/>
    <property type="project" value="InterPro"/>
</dbReference>
<protein>
    <recommendedName>
        <fullName evidence="3">histidine kinase</fullName>
        <ecNumber evidence="3">2.7.13.3</ecNumber>
    </recommendedName>
</protein>
<dbReference type="PROSITE" id="PS50109">
    <property type="entry name" value="HIS_KIN"/>
    <property type="match status" value="1"/>
</dbReference>
<name>A0A1T4WJH2_9GAMM</name>
<dbReference type="SUPFAM" id="SSF47384">
    <property type="entry name" value="Homodimeric domain of signal transducing histidine kinase"/>
    <property type="match status" value="1"/>
</dbReference>
<dbReference type="InterPro" id="IPR004358">
    <property type="entry name" value="Sig_transdc_His_kin-like_C"/>
</dbReference>
<dbReference type="SMART" id="SM00388">
    <property type="entry name" value="HisKA"/>
    <property type="match status" value="1"/>
</dbReference>
<dbReference type="RefSeq" id="WP_078922146.1">
    <property type="nucleotide sequence ID" value="NZ_FUYB01000006.1"/>
</dbReference>
<evidence type="ECO:0000256" key="10">
    <source>
        <dbReference type="ARBA" id="ARBA00022777"/>
    </source>
</evidence>
<dbReference type="FunFam" id="1.10.287.130:FF:000001">
    <property type="entry name" value="Two-component sensor histidine kinase"/>
    <property type="match status" value="1"/>
</dbReference>
<evidence type="ECO:0000256" key="11">
    <source>
        <dbReference type="ARBA" id="ARBA00022840"/>
    </source>
</evidence>
<evidence type="ECO:0000313" key="17">
    <source>
        <dbReference type="EMBL" id="SKA76781.1"/>
    </source>
</evidence>
<dbReference type="Gene3D" id="3.30.565.10">
    <property type="entry name" value="Histidine kinase-like ATPase, C-terminal domain"/>
    <property type="match status" value="1"/>
</dbReference>
<organism evidence="17 18">
    <name type="scientific">Thiothrix eikelboomii</name>
    <dbReference type="NCBI Taxonomy" id="92487"/>
    <lineage>
        <taxon>Bacteria</taxon>
        <taxon>Pseudomonadati</taxon>
        <taxon>Pseudomonadota</taxon>
        <taxon>Gammaproteobacteria</taxon>
        <taxon>Thiotrichales</taxon>
        <taxon>Thiotrichaceae</taxon>
        <taxon>Thiothrix</taxon>
    </lineage>
</organism>
<keyword evidence="13" id="KW-0902">Two-component regulatory system</keyword>
<comment type="subcellular location">
    <subcellularLocation>
        <location evidence="2">Cell membrane</location>
    </subcellularLocation>
</comment>
<dbReference type="PRINTS" id="PR00344">
    <property type="entry name" value="BCTRLSENSOR"/>
</dbReference>
<dbReference type="Gene3D" id="1.10.287.130">
    <property type="match status" value="1"/>
</dbReference>
<keyword evidence="12 15" id="KW-1133">Transmembrane helix</keyword>
<sequence length="433" mass="48861">MSYDYWQVEIRRLIAMLVLSLIIAYATGYWLLSFLVVSLGYIAWMLFKLRQLQTWLATGQPPEAMPDSDGAWEQITYLIHRSKQKSKSRKKKQRETLDRLNNVMAALPDATVLINQDFIIQWSNPAAARLLGIQIELDWGNRLDNLIRSPELHALLAAGETDKKIRLLSPLDEQIILQAHLVAVQKNLFLFNVRDISQGVHLQQTRKAFFANASHELRTPLTVLAGYLELFEDETALPEHLLPAVQQARAQAERMQRIISDMLSLSKLENDEQRRMIETEINVPELLHEIALSLGDTLAADSHTLSLNFDPNLYLLGHEPDLLSVLTNLTDNAIRHTPPGTHIQLDWQQRANGQVCLSVEDNGSGIPAQHISHLTERFYRVDKGRARDKGGTGLGLAIVKHVMLNHGGNLDITSKAGCTRFTACFPSTRALRK</sequence>
<dbReference type="CDD" id="cd00082">
    <property type="entry name" value="HisKA"/>
    <property type="match status" value="1"/>
</dbReference>
<dbReference type="Gene3D" id="3.30.450.20">
    <property type="entry name" value="PAS domain"/>
    <property type="match status" value="1"/>
</dbReference>
<keyword evidence="8 15" id="KW-0812">Transmembrane</keyword>
<dbReference type="GO" id="GO:0004721">
    <property type="term" value="F:phosphoprotein phosphatase activity"/>
    <property type="evidence" value="ECO:0007669"/>
    <property type="project" value="InterPro"/>
</dbReference>
<evidence type="ECO:0000256" key="4">
    <source>
        <dbReference type="ARBA" id="ARBA00022448"/>
    </source>
</evidence>
<keyword evidence="4" id="KW-0813">Transport</keyword>
<dbReference type="InterPro" id="IPR003594">
    <property type="entry name" value="HATPase_dom"/>
</dbReference>
<evidence type="ECO:0000259" key="16">
    <source>
        <dbReference type="PROSITE" id="PS50109"/>
    </source>
</evidence>
<evidence type="ECO:0000256" key="14">
    <source>
        <dbReference type="ARBA" id="ARBA00023136"/>
    </source>
</evidence>
<comment type="catalytic activity">
    <reaction evidence="1">
        <text>ATP + protein L-histidine = ADP + protein N-phospho-L-histidine.</text>
        <dbReference type="EC" id="2.7.13.3"/>
    </reaction>
</comment>
<dbReference type="GO" id="GO:0005886">
    <property type="term" value="C:plasma membrane"/>
    <property type="evidence" value="ECO:0007669"/>
    <property type="project" value="UniProtKB-SubCell"/>
</dbReference>
<dbReference type="InterPro" id="IPR014310">
    <property type="entry name" value="Sig_transdc_His_kinase_PhoR"/>
</dbReference>
<dbReference type="EMBL" id="FUYB01000006">
    <property type="protein sequence ID" value="SKA76781.1"/>
    <property type="molecule type" value="Genomic_DNA"/>
</dbReference>
<dbReference type="GO" id="GO:0005524">
    <property type="term" value="F:ATP binding"/>
    <property type="evidence" value="ECO:0007669"/>
    <property type="project" value="UniProtKB-KW"/>
</dbReference>
<dbReference type="PANTHER" id="PTHR45453">
    <property type="entry name" value="PHOSPHATE REGULON SENSOR PROTEIN PHOR"/>
    <property type="match status" value="1"/>
</dbReference>
<accession>A0A1T4WJH2</accession>
<dbReference type="AlphaFoldDB" id="A0A1T4WJH2"/>
<evidence type="ECO:0000256" key="13">
    <source>
        <dbReference type="ARBA" id="ARBA00023012"/>
    </source>
</evidence>
<keyword evidence="10 17" id="KW-0418">Kinase</keyword>
<dbReference type="InterPro" id="IPR035965">
    <property type="entry name" value="PAS-like_dom_sf"/>
</dbReference>
<evidence type="ECO:0000256" key="5">
    <source>
        <dbReference type="ARBA" id="ARBA00022475"/>
    </source>
</evidence>
<evidence type="ECO:0000256" key="15">
    <source>
        <dbReference type="SAM" id="Phobius"/>
    </source>
</evidence>
<dbReference type="InterPro" id="IPR003661">
    <property type="entry name" value="HisK_dim/P_dom"/>
</dbReference>
<dbReference type="OrthoDB" id="9813151at2"/>
<proteinExistence type="predicted"/>
<dbReference type="InterPro" id="IPR021766">
    <property type="entry name" value="PhoR_N"/>
</dbReference>
<evidence type="ECO:0000256" key="6">
    <source>
        <dbReference type="ARBA" id="ARBA00022553"/>
    </source>
</evidence>
<dbReference type="InterPro" id="IPR005467">
    <property type="entry name" value="His_kinase_dom"/>
</dbReference>
<keyword evidence="9" id="KW-0547">Nucleotide-binding</keyword>
<dbReference type="Pfam" id="PF11808">
    <property type="entry name" value="PhoR"/>
    <property type="match status" value="1"/>
</dbReference>
<dbReference type="InterPro" id="IPR036890">
    <property type="entry name" value="HATPase_C_sf"/>
</dbReference>
<keyword evidence="5" id="KW-1003">Cell membrane</keyword>
<evidence type="ECO:0000256" key="7">
    <source>
        <dbReference type="ARBA" id="ARBA00022679"/>
    </source>
</evidence>
<dbReference type="Pfam" id="PF02518">
    <property type="entry name" value="HATPase_c"/>
    <property type="match status" value="1"/>
</dbReference>
<dbReference type="Proteomes" id="UP000190460">
    <property type="component" value="Unassembled WGS sequence"/>
</dbReference>
<keyword evidence="7" id="KW-0808">Transferase</keyword>
<dbReference type="Pfam" id="PF00512">
    <property type="entry name" value="HisKA"/>
    <property type="match status" value="1"/>
</dbReference>
<evidence type="ECO:0000256" key="3">
    <source>
        <dbReference type="ARBA" id="ARBA00012438"/>
    </source>
</evidence>